<dbReference type="CDD" id="cd01650">
    <property type="entry name" value="RT_nLTR_like"/>
    <property type="match status" value="1"/>
</dbReference>
<accession>A0A8C5MBV1</accession>
<dbReference type="PANTHER" id="PTHR31635:SF196">
    <property type="entry name" value="REVERSE TRANSCRIPTASE DOMAIN-CONTAINING PROTEIN-RELATED"/>
    <property type="match status" value="1"/>
</dbReference>
<reference evidence="2" key="2">
    <citation type="submission" date="2025-09" db="UniProtKB">
        <authorList>
            <consortium name="Ensembl"/>
        </authorList>
    </citation>
    <scope>IDENTIFICATION</scope>
</reference>
<organism evidence="2 3">
    <name type="scientific">Leptobrachium leishanense</name>
    <name type="common">Leishan spiny toad</name>
    <dbReference type="NCBI Taxonomy" id="445787"/>
    <lineage>
        <taxon>Eukaryota</taxon>
        <taxon>Metazoa</taxon>
        <taxon>Chordata</taxon>
        <taxon>Craniata</taxon>
        <taxon>Vertebrata</taxon>
        <taxon>Euteleostomi</taxon>
        <taxon>Amphibia</taxon>
        <taxon>Batrachia</taxon>
        <taxon>Anura</taxon>
        <taxon>Pelobatoidea</taxon>
        <taxon>Megophryidae</taxon>
        <taxon>Leptobrachium</taxon>
    </lineage>
</organism>
<protein>
    <recommendedName>
        <fullName evidence="1">Reverse transcriptase domain-containing protein</fullName>
    </recommendedName>
</protein>
<evidence type="ECO:0000313" key="2">
    <source>
        <dbReference type="Ensembl" id="ENSLLEP00000011784.1"/>
    </source>
</evidence>
<name>A0A8C5MBV1_9ANUR</name>
<dbReference type="AlphaFoldDB" id="A0A8C5MBV1"/>
<dbReference type="Ensembl" id="ENSLLET00000012256.1">
    <property type="protein sequence ID" value="ENSLLEP00000011784.1"/>
    <property type="gene ID" value="ENSLLEG00000007510.1"/>
</dbReference>
<keyword evidence="3" id="KW-1185">Reference proteome</keyword>
<evidence type="ECO:0000313" key="3">
    <source>
        <dbReference type="Proteomes" id="UP000694569"/>
    </source>
</evidence>
<sequence>MLLANIALIPKEGKDPTAVESYRPISLINYDVKVLAKVLAARLSPLLQLLVHPDQVGFVPNRQLYDNTRRNVDLIWWLSSHETPSLVLSLDAEKAFDRVEWPFLFSTMSCFGLPDNYLTLVRALYSDMTAQVQISGCYPTRFPILNGTRQGCPLSPLLYLLSLEPLLTAIRLHPGIKGVSVGGEDFTVSAYADDILLTLTDPIPSLSHLRSLLRDFASLAGLRINYSKSCAMPLHMLSVDTTQIDSDYGFRLATSEIPYLGIHLTTDHKALYRRNFTTMVHRIKCDLERWCDKPVSWMGRIHSVKMNVLPRILFLFQTLPLLLTRRDLAGLQQAIDSFVWQNKRRRIARHLLYRPKTRGGLGLPNLYVYYCAAQLAQVVAWHSSAATRRWVTLESAFMSPDRPDLYIWLPKVSRPILRTMCPSVLTSLRIFELVRTKFALVGDSSPLTPFLRNREFPPGLNIADFRGLVGAGLLRYRDLYQRGRLITFSELQEQCHLTPFNFFRFLQIRHFATTLRLETVSTTPLTTFERLCLADGPQKGLISQLYLLLSSSPGQWGPLTYCDKWEMDLCDPLPGDEWEEIWEQTARSSICVTHQEQSYKILLRWYVTPVSLYRMGVTSSDFCWRDCGGKGTYIHMWWDCPVVQRFWSVIHIEFQKIFLRPLPLDPWAFLLSRPLSVFSSS</sequence>
<dbReference type="Pfam" id="PF00078">
    <property type="entry name" value="RVT_1"/>
    <property type="match status" value="1"/>
</dbReference>
<evidence type="ECO:0000259" key="1">
    <source>
        <dbReference type="PROSITE" id="PS50878"/>
    </source>
</evidence>
<dbReference type="InterPro" id="IPR043502">
    <property type="entry name" value="DNA/RNA_pol_sf"/>
</dbReference>
<dbReference type="PANTHER" id="PTHR31635">
    <property type="entry name" value="REVERSE TRANSCRIPTASE DOMAIN-CONTAINING PROTEIN-RELATED"/>
    <property type="match status" value="1"/>
</dbReference>
<reference evidence="2" key="1">
    <citation type="submission" date="2025-08" db="UniProtKB">
        <authorList>
            <consortium name="Ensembl"/>
        </authorList>
    </citation>
    <scope>IDENTIFICATION</scope>
</reference>
<dbReference type="SUPFAM" id="SSF56672">
    <property type="entry name" value="DNA/RNA polymerases"/>
    <property type="match status" value="1"/>
</dbReference>
<dbReference type="GeneTree" id="ENSGT00940000165023"/>
<dbReference type="Proteomes" id="UP000694569">
    <property type="component" value="Unplaced"/>
</dbReference>
<feature type="domain" description="Reverse transcriptase" evidence="1">
    <location>
        <begin position="1"/>
        <end position="264"/>
    </location>
</feature>
<dbReference type="PROSITE" id="PS50878">
    <property type="entry name" value="RT_POL"/>
    <property type="match status" value="1"/>
</dbReference>
<dbReference type="InterPro" id="IPR000477">
    <property type="entry name" value="RT_dom"/>
</dbReference>
<proteinExistence type="predicted"/>
<dbReference type="OrthoDB" id="9909359at2759"/>